<proteinExistence type="predicted"/>
<keyword evidence="2" id="KW-1185">Reference proteome</keyword>
<dbReference type="Proteomes" id="UP000798662">
    <property type="component" value="Chromosome 3"/>
</dbReference>
<gene>
    <name evidence="1" type="ORF">I4F81_009960</name>
</gene>
<evidence type="ECO:0000313" key="1">
    <source>
        <dbReference type="EMBL" id="KAK1867453.1"/>
    </source>
</evidence>
<sequence>MSGVAGRGDGGGAQSSRGDGGGGQSSRAARPFIDMSETGGSRCGWVPPPLVATAGAPVVTGAMVCVFHPRRGHMYGEGLAEMLGAAMVPRWRQAFCHGAMVAPSILPFMTPLSMSTRQLYAREDAVGAAAPGDDVTSLTPSWPSTSLWWPSRMRCSATDPVACGTRIQSEQGKGQCSTKRHGGGARLLLRGCTTHADQNGRRRDGNHTSARLLSATVAGRRVGTTASGRVGLHGQRRAGRAIAARGAALVSSAAPATADIPPILPRGDFSTTHAAPPPAWRGWRWPPCVPSVAVTAAPLLYRRRQPLPR</sequence>
<comment type="caution">
    <text evidence="1">The sequence shown here is derived from an EMBL/GenBank/DDBJ whole genome shotgun (WGS) entry which is preliminary data.</text>
</comment>
<evidence type="ECO:0000313" key="2">
    <source>
        <dbReference type="Proteomes" id="UP000798662"/>
    </source>
</evidence>
<reference evidence="1" key="1">
    <citation type="submission" date="2019-11" db="EMBL/GenBank/DDBJ databases">
        <title>Nori genome reveals adaptations in red seaweeds to the harsh intertidal environment.</title>
        <authorList>
            <person name="Wang D."/>
            <person name="Mao Y."/>
        </authorList>
    </citation>
    <scope>NUCLEOTIDE SEQUENCE</scope>
    <source>
        <tissue evidence="1">Gametophyte</tissue>
    </source>
</reference>
<dbReference type="EMBL" id="CM020620">
    <property type="protein sequence ID" value="KAK1867453.1"/>
    <property type="molecule type" value="Genomic_DNA"/>
</dbReference>
<accession>A0ACC3CCB4</accession>
<organism evidence="1 2">
    <name type="scientific">Pyropia yezoensis</name>
    <name type="common">Susabi-nori</name>
    <name type="synonym">Porphyra yezoensis</name>
    <dbReference type="NCBI Taxonomy" id="2788"/>
    <lineage>
        <taxon>Eukaryota</taxon>
        <taxon>Rhodophyta</taxon>
        <taxon>Bangiophyceae</taxon>
        <taxon>Bangiales</taxon>
        <taxon>Bangiaceae</taxon>
        <taxon>Pyropia</taxon>
    </lineage>
</organism>
<protein>
    <submittedName>
        <fullName evidence="1">Uncharacterized protein</fullName>
    </submittedName>
</protein>
<name>A0ACC3CCB4_PYRYE</name>